<keyword evidence="1 2" id="KW-0238">DNA-binding</keyword>
<accession>A0A1I5Z200</accession>
<dbReference type="PROSITE" id="PS01081">
    <property type="entry name" value="HTH_TETR_1"/>
    <property type="match status" value="1"/>
</dbReference>
<dbReference type="EMBL" id="FOXX01000003">
    <property type="protein sequence ID" value="SFQ50524.1"/>
    <property type="molecule type" value="Genomic_DNA"/>
</dbReference>
<protein>
    <submittedName>
        <fullName evidence="4">Transcriptional regulator, TetR family</fullName>
    </submittedName>
</protein>
<dbReference type="InterPro" id="IPR009057">
    <property type="entry name" value="Homeodomain-like_sf"/>
</dbReference>
<dbReference type="Gene3D" id="1.10.10.60">
    <property type="entry name" value="Homeodomain-like"/>
    <property type="match status" value="1"/>
</dbReference>
<dbReference type="Gene3D" id="1.10.357.10">
    <property type="entry name" value="Tetracycline Repressor, domain 2"/>
    <property type="match status" value="1"/>
</dbReference>
<dbReference type="PRINTS" id="PR00455">
    <property type="entry name" value="HTHTETR"/>
</dbReference>
<dbReference type="SUPFAM" id="SSF48498">
    <property type="entry name" value="Tetracyclin repressor-like, C-terminal domain"/>
    <property type="match status" value="1"/>
</dbReference>
<feature type="domain" description="HTH tetR-type" evidence="3">
    <location>
        <begin position="1"/>
        <end position="58"/>
    </location>
</feature>
<evidence type="ECO:0000256" key="2">
    <source>
        <dbReference type="PROSITE-ProRule" id="PRU00335"/>
    </source>
</evidence>
<dbReference type="Pfam" id="PF00440">
    <property type="entry name" value="TetR_N"/>
    <property type="match status" value="1"/>
</dbReference>
<organism evidence="4 5">
    <name type="scientific">Priestia endophytica DSM 13796</name>
    <dbReference type="NCBI Taxonomy" id="1121089"/>
    <lineage>
        <taxon>Bacteria</taxon>
        <taxon>Bacillati</taxon>
        <taxon>Bacillota</taxon>
        <taxon>Bacilli</taxon>
        <taxon>Bacillales</taxon>
        <taxon>Bacillaceae</taxon>
        <taxon>Priestia</taxon>
    </lineage>
</organism>
<evidence type="ECO:0000259" key="3">
    <source>
        <dbReference type="PROSITE" id="PS50977"/>
    </source>
</evidence>
<keyword evidence="5" id="KW-1185">Reference proteome</keyword>
<evidence type="ECO:0000313" key="5">
    <source>
        <dbReference type="Proteomes" id="UP000182762"/>
    </source>
</evidence>
<dbReference type="Proteomes" id="UP000182762">
    <property type="component" value="Unassembled WGS sequence"/>
</dbReference>
<comment type="caution">
    <text evidence="4">The sequence shown here is derived from an EMBL/GenBank/DDBJ whole genome shotgun (WGS) entry which is preliminary data.</text>
</comment>
<proteinExistence type="predicted"/>
<name>A0A1I5Z200_9BACI</name>
<reference evidence="4 5" key="1">
    <citation type="submission" date="2016-10" db="EMBL/GenBank/DDBJ databases">
        <authorList>
            <person name="Varghese N."/>
            <person name="Submissions S."/>
        </authorList>
    </citation>
    <scope>NUCLEOTIDE SEQUENCE [LARGE SCALE GENOMIC DNA]</scope>
    <source>
        <strain evidence="4 5">DSM 13796</strain>
    </source>
</reference>
<feature type="DNA-binding region" description="H-T-H motif" evidence="2">
    <location>
        <begin position="21"/>
        <end position="40"/>
    </location>
</feature>
<gene>
    <name evidence="4" type="ORF">SAMN02745910_01751</name>
</gene>
<dbReference type="InterPro" id="IPR036271">
    <property type="entry name" value="Tet_transcr_reg_TetR-rel_C_sf"/>
</dbReference>
<dbReference type="PROSITE" id="PS50977">
    <property type="entry name" value="HTH_TETR_2"/>
    <property type="match status" value="1"/>
</dbReference>
<dbReference type="InterPro" id="IPR023772">
    <property type="entry name" value="DNA-bd_HTH_TetR-type_CS"/>
</dbReference>
<sequence length="181" mass="20930">MENRIMEEAIKLLKLKGVKFTMNELATELSVSKRTLYEHFPSKNHLINKIVDCFLAEIKVKEEKIALDTTLSLIEKIKLLLVCVPAEGEAMDARLLLELKKYHYDQWEKVQLFLKEEWNIITHLLEQAKDEGILKDISIPLFIEMYIGAFNNAYTSLSEHNLTLGELLQQIVEILMNGIKA</sequence>
<dbReference type="RefSeq" id="WP_061805048.1">
    <property type="nucleotide sequence ID" value="NZ_FOXX01000003.1"/>
</dbReference>
<dbReference type="SUPFAM" id="SSF46689">
    <property type="entry name" value="Homeodomain-like"/>
    <property type="match status" value="1"/>
</dbReference>
<evidence type="ECO:0000256" key="1">
    <source>
        <dbReference type="ARBA" id="ARBA00023125"/>
    </source>
</evidence>
<dbReference type="GeneID" id="93710443"/>
<evidence type="ECO:0000313" key="4">
    <source>
        <dbReference type="EMBL" id="SFQ50524.1"/>
    </source>
</evidence>
<dbReference type="InterPro" id="IPR001647">
    <property type="entry name" value="HTH_TetR"/>
</dbReference>